<dbReference type="PANTHER" id="PTHR47782">
    <property type="entry name" value="ZN(II)2CYS6 TRANSCRIPTION FACTOR (EUROFUNG)-RELATED"/>
    <property type="match status" value="1"/>
</dbReference>
<evidence type="ECO:0000256" key="4">
    <source>
        <dbReference type="ARBA" id="ARBA00023015"/>
    </source>
</evidence>
<evidence type="ECO:0000256" key="5">
    <source>
        <dbReference type="ARBA" id="ARBA00023125"/>
    </source>
</evidence>
<dbReference type="SUPFAM" id="SSF57701">
    <property type="entry name" value="Zn2/Cys6 DNA-binding domain"/>
    <property type="match status" value="1"/>
</dbReference>
<keyword evidence="5" id="KW-0238">DNA-binding</keyword>
<proteinExistence type="predicted"/>
<name>A0A3D8Q4L2_9HELO</name>
<dbReference type="Proteomes" id="UP000256645">
    <property type="component" value="Unassembled WGS sequence"/>
</dbReference>
<keyword evidence="6" id="KW-0804">Transcription</keyword>
<evidence type="ECO:0000313" key="11">
    <source>
        <dbReference type="Proteomes" id="UP000256645"/>
    </source>
</evidence>
<dbReference type="PANTHER" id="PTHR47782:SF12">
    <property type="entry name" value="ZN(II)2CYS6 TRANSCRIPTION FACTOR (EUROFUNG)"/>
    <property type="match status" value="1"/>
</dbReference>
<dbReference type="InterPro" id="IPR007219">
    <property type="entry name" value="XnlR_reg_dom"/>
</dbReference>
<keyword evidence="2" id="KW-0479">Metal-binding</keyword>
<dbReference type="GO" id="GO:0043565">
    <property type="term" value="F:sequence-specific DNA binding"/>
    <property type="evidence" value="ECO:0007669"/>
    <property type="project" value="TreeGrafter"/>
</dbReference>
<feature type="region of interest" description="Disordered" evidence="8">
    <location>
        <begin position="648"/>
        <end position="670"/>
    </location>
</feature>
<dbReference type="GO" id="GO:0005634">
    <property type="term" value="C:nucleus"/>
    <property type="evidence" value="ECO:0007669"/>
    <property type="project" value="UniProtKB-SubCell"/>
</dbReference>
<keyword evidence="11" id="KW-1185">Reference proteome</keyword>
<accession>A0A3D8Q4L2</accession>
<dbReference type="GO" id="GO:0006351">
    <property type="term" value="P:DNA-templated transcription"/>
    <property type="evidence" value="ECO:0007669"/>
    <property type="project" value="InterPro"/>
</dbReference>
<dbReference type="Pfam" id="PF00172">
    <property type="entry name" value="Zn_clus"/>
    <property type="match status" value="1"/>
</dbReference>
<feature type="compositionally biased region" description="Polar residues" evidence="8">
    <location>
        <begin position="383"/>
        <end position="392"/>
    </location>
</feature>
<sequence length="702" mass="78237">MSSSLNNETVLSQQAARLDQVADDNPRKRSRTACTRCKTRKQKCDSRWPVCSNCDKAGAECDMKEIKSDSIVTAGYIQALEDQVASLEIELTRLKQPQERHENELHDSATVPGDRRNNALDGVVELLTLGHSEAPAYVGSSAGLSMAVNLREIVQATVWNKALLGNIEGSAEVESTPSSVCDSGQDGFRGQTITINDLHTRSAGAPSEQNGSRMITAYFTRLHPRHPFLDRLEVWRLHDDRVRLTTSTNLSKSERFGIFKLYLVYAIGATLVQSTDKSANLSPESYYITALQHISAALIYHLRSASSHGLWYMIGLAMRTCIDLGLHRKLNEQNLTPRIAQLRRRLFWTVYSLERLISISLGRPVSIADRHIDIELPDEIEDVTTSNKSSYQTPTSNSVNSATSSPTPSVPSPSRSPQTVYLSQGIYLFRIRRIESHIHHSIYRTDRTLPSLLPKIGPFYSELESWKEAVHARFPPGGDLTYVMLEYNRVVRLLVQPFLPVLDTSDPYYHICLRAAGEVCQILKVLQTAPDYSHSFLAVQTAFVSGITLLYCLWTRTEEVWSVRLSNDIRACSLVLFVMSERVSWVMKYRDAFELLFSAVMEKLQGNLTGAGGIIETAARAAAAVGGHNSPANVPQTNQSFEAARDDFSSSHDFNSTSATQGSSTGQHHEEAMRVIGELANWIDQDSGVPVWMPDFDLLEKL</sequence>
<dbReference type="PROSITE" id="PS00463">
    <property type="entry name" value="ZN2_CY6_FUNGAL_1"/>
    <property type="match status" value="1"/>
</dbReference>
<evidence type="ECO:0000313" key="10">
    <source>
        <dbReference type="EMBL" id="RDW56761.1"/>
    </source>
</evidence>
<keyword evidence="4" id="KW-0805">Transcription regulation</keyword>
<feature type="domain" description="Zn(2)-C6 fungal-type" evidence="9">
    <location>
        <begin position="33"/>
        <end position="63"/>
    </location>
</feature>
<dbReference type="Gene3D" id="4.10.240.10">
    <property type="entry name" value="Zn(2)-C6 fungal-type DNA-binding domain"/>
    <property type="match status" value="1"/>
</dbReference>
<dbReference type="InterPro" id="IPR052202">
    <property type="entry name" value="Yeast_MetPath_Reg"/>
</dbReference>
<feature type="compositionally biased region" description="Low complexity" evidence="8">
    <location>
        <begin position="656"/>
        <end position="666"/>
    </location>
</feature>
<feature type="region of interest" description="Disordered" evidence="8">
    <location>
        <begin position="383"/>
        <end position="418"/>
    </location>
</feature>
<dbReference type="CDD" id="cd00067">
    <property type="entry name" value="GAL4"/>
    <property type="match status" value="1"/>
</dbReference>
<dbReference type="SMART" id="SM00066">
    <property type="entry name" value="GAL4"/>
    <property type="match status" value="1"/>
</dbReference>
<dbReference type="CDD" id="cd12148">
    <property type="entry name" value="fungal_TF_MHR"/>
    <property type="match status" value="1"/>
</dbReference>
<dbReference type="InterPro" id="IPR001138">
    <property type="entry name" value="Zn2Cys6_DnaBD"/>
</dbReference>
<feature type="compositionally biased region" description="Low complexity" evidence="8">
    <location>
        <begin position="393"/>
        <end position="417"/>
    </location>
</feature>
<dbReference type="AlphaFoldDB" id="A0A3D8Q4L2"/>
<protein>
    <recommendedName>
        <fullName evidence="9">Zn(2)-C6 fungal-type domain-containing protein</fullName>
    </recommendedName>
</protein>
<dbReference type="PROSITE" id="PS50048">
    <property type="entry name" value="ZN2_CY6_FUNGAL_2"/>
    <property type="match status" value="1"/>
</dbReference>
<dbReference type="GO" id="GO:0045944">
    <property type="term" value="P:positive regulation of transcription by RNA polymerase II"/>
    <property type="evidence" value="ECO:0007669"/>
    <property type="project" value="TreeGrafter"/>
</dbReference>
<evidence type="ECO:0000256" key="1">
    <source>
        <dbReference type="ARBA" id="ARBA00004123"/>
    </source>
</evidence>
<evidence type="ECO:0000256" key="7">
    <source>
        <dbReference type="ARBA" id="ARBA00023242"/>
    </source>
</evidence>
<dbReference type="InterPro" id="IPR036864">
    <property type="entry name" value="Zn2-C6_fun-type_DNA-bd_sf"/>
</dbReference>
<evidence type="ECO:0000259" key="9">
    <source>
        <dbReference type="PROSITE" id="PS50048"/>
    </source>
</evidence>
<dbReference type="SMART" id="SM00906">
    <property type="entry name" value="Fungal_trans"/>
    <property type="match status" value="1"/>
</dbReference>
<comment type="subcellular location">
    <subcellularLocation>
        <location evidence="1">Nucleus</location>
    </subcellularLocation>
</comment>
<keyword evidence="3" id="KW-0862">Zinc</keyword>
<organism evidence="10 11">
    <name type="scientific">Coleophoma cylindrospora</name>
    <dbReference type="NCBI Taxonomy" id="1849047"/>
    <lineage>
        <taxon>Eukaryota</taxon>
        <taxon>Fungi</taxon>
        <taxon>Dikarya</taxon>
        <taxon>Ascomycota</taxon>
        <taxon>Pezizomycotina</taxon>
        <taxon>Leotiomycetes</taxon>
        <taxon>Helotiales</taxon>
        <taxon>Dermateaceae</taxon>
        <taxon>Coleophoma</taxon>
    </lineage>
</organism>
<dbReference type="OrthoDB" id="2399539at2759"/>
<dbReference type="Pfam" id="PF04082">
    <property type="entry name" value="Fungal_trans"/>
    <property type="match status" value="1"/>
</dbReference>
<keyword evidence="7" id="KW-0539">Nucleus</keyword>
<evidence type="ECO:0000256" key="8">
    <source>
        <dbReference type="SAM" id="MobiDB-lite"/>
    </source>
</evidence>
<evidence type="ECO:0000256" key="2">
    <source>
        <dbReference type="ARBA" id="ARBA00022723"/>
    </source>
</evidence>
<dbReference type="GO" id="GO:0008270">
    <property type="term" value="F:zinc ion binding"/>
    <property type="evidence" value="ECO:0007669"/>
    <property type="project" value="InterPro"/>
</dbReference>
<comment type="caution">
    <text evidence="10">The sequence shown here is derived from an EMBL/GenBank/DDBJ whole genome shotgun (WGS) entry which is preliminary data.</text>
</comment>
<dbReference type="GO" id="GO:0000981">
    <property type="term" value="F:DNA-binding transcription factor activity, RNA polymerase II-specific"/>
    <property type="evidence" value="ECO:0007669"/>
    <property type="project" value="InterPro"/>
</dbReference>
<evidence type="ECO:0000256" key="3">
    <source>
        <dbReference type="ARBA" id="ARBA00022833"/>
    </source>
</evidence>
<evidence type="ECO:0000256" key="6">
    <source>
        <dbReference type="ARBA" id="ARBA00023163"/>
    </source>
</evidence>
<reference evidence="10 11" key="1">
    <citation type="journal article" date="2018" name="IMA Fungus">
        <title>IMA Genome-F 9: Draft genome sequence of Annulohypoxylon stygium, Aspergillus mulundensis, Berkeleyomyces basicola (syn. Thielaviopsis basicola), Ceratocystis smalleyi, two Cercospora beticola strains, Coleophoma cylindrospora, Fusarium fracticaudum, Phialophora cf. hyalina, and Morchella septimelata.</title>
        <authorList>
            <person name="Wingfield B.D."/>
            <person name="Bills G.F."/>
            <person name="Dong Y."/>
            <person name="Huang W."/>
            <person name="Nel W.J."/>
            <person name="Swalarsk-Parry B.S."/>
            <person name="Vaghefi N."/>
            <person name="Wilken P.M."/>
            <person name="An Z."/>
            <person name="de Beer Z.W."/>
            <person name="De Vos L."/>
            <person name="Chen L."/>
            <person name="Duong T.A."/>
            <person name="Gao Y."/>
            <person name="Hammerbacher A."/>
            <person name="Kikkert J.R."/>
            <person name="Li Y."/>
            <person name="Li H."/>
            <person name="Li K."/>
            <person name="Li Q."/>
            <person name="Liu X."/>
            <person name="Ma X."/>
            <person name="Naidoo K."/>
            <person name="Pethybridge S.J."/>
            <person name="Sun J."/>
            <person name="Steenkamp E.T."/>
            <person name="van der Nest M.A."/>
            <person name="van Wyk S."/>
            <person name="Wingfield M.J."/>
            <person name="Xiong C."/>
            <person name="Yue Q."/>
            <person name="Zhang X."/>
        </authorList>
    </citation>
    <scope>NUCLEOTIDE SEQUENCE [LARGE SCALE GENOMIC DNA]</scope>
    <source>
        <strain evidence="10 11">BP6252</strain>
    </source>
</reference>
<dbReference type="EMBL" id="PDLM01000029">
    <property type="protein sequence ID" value="RDW56761.1"/>
    <property type="molecule type" value="Genomic_DNA"/>
</dbReference>
<gene>
    <name evidence="10" type="ORF">BP6252_13984</name>
</gene>